<sequence length="157" mass="17605">MKALVEASSATAQHKIIVQDLPAVIESTQRNVKSPIQALAHDFFQPQPPEMHGAKVYFMCSVLHDWPDAEGRTILRHIRDAMTPRYSKLLIRENVLPARAVKGGALGGCLDLVMMTHFSSMERTEAQWRSLFESVSLRYVRFFPSPGDVSGIIEVEV</sequence>
<dbReference type="GO" id="GO:0032259">
    <property type="term" value="P:methylation"/>
    <property type="evidence" value="ECO:0007669"/>
    <property type="project" value="UniProtKB-KW"/>
</dbReference>
<dbReference type="InterPro" id="IPR001077">
    <property type="entry name" value="COMT_C"/>
</dbReference>
<evidence type="ECO:0000313" key="6">
    <source>
        <dbReference type="Proteomes" id="UP000799537"/>
    </source>
</evidence>
<organism evidence="5 6">
    <name type="scientific">Zasmidium cellare ATCC 36951</name>
    <dbReference type="NCBI Taxonomy" id="1080233"/>
    <lineage>
        <taxon>Eukaryota</taxon>
        <taxon>Fungi</taxon>
        <taxon>Dikarya</taxon>
        <taxon>Ascomycota</taxon>
        <taxon>Pezizomycotina</taxon>
        <taxon>Dothideomycetes</taxon>
        <taxon>Dothideomycetidae</taxon>
        <taxon>Mycosphaerellales</taxon>
        <taxon>Mycosphaerellaceae</taxon>
        <taxon>Zasmidium</taxon>
    </lineage>
</organism>
<evidence type="ECO:0000256" key="2">
    <source>
        <dbReference type="ARBA" id="ARBA00022679"/>
    </source>
</evidence>
<dbReference type="SUPFAM" id="SSF53335">
    <property type="entry name" value="S-adenosyl-L-methionine-dependent methyltransferases"/>
    <property type="match status" value="1"/>
</dbReference>
<dbReference type="AlphaFoldDB" id="A0A6A6CPA6"/>
<accession>A0A6A6CPA6</accession>
<dbReference type="GO" id="GO:0008171">
    <property type="term" value="F:O-methyltransferase activity"/>
    <property type="evidence" value="ECO:0007669"/>
    <property type="project" value="InterPro"/>
</dbReference>
<protein>
    <recommendedName>
        <fullName evidence="4">O-methyltransferase C-terminal domain-containing protein</fullName>
    </recommendedName>
</protein>
<dbReference type="EMBL" id="ML993593">
    <property type="protein sequence ID" value="KAF2167589.1"/>
    <property type="molecule type" value="Genomic_DNA"/>
</dbReference>
<evidence type="ECO:0000313" key="5">
    <source>
        <dbReference type="EMBL" id="KAF2167589.1"/>
    </source>
</evidence>
<dbReference type="OrthoDB" id="2410195at2759"/>
<keyword evidence="1" id="KW-0489">Methyltransferase</keyword>
<reference evidence="5" key="1">
    <citation type="journal article" date="2020" name="Stud. Mycol.">
        <title>101 Dothideomycetes genomes: a test case for predicting lifestyles and emergence of pathogens.</title>
        <authorList>
            <person name="Haridas S."/>
            <person name="Albert R."/>
            <person name="Binder M."/>
            <person name="Bloem J."/>
            <person name="Labutti K."/>
            <person name="Salamov A."/>
            <person name="Andreopoulos B."/>
            <person name="Baker S."/>
            <person name="Barry K."/>
            <person name="Bills G."/>
            <person name="Bluhm B."/>
            <person name="Cannon C."/>
            <person name="Castanera R."/>
            <person name="Culley D."/>
            <person name="Daum C."/>
            <person name="Ezra D."/>
            <person name="Gonzalez J."/>
            <person name="Henrissat B."/>
            <person name="Kuo A."/>
            <person name="Liang C."/>
            <person name="Lipzen A."/>
            <person name="Lutzoni F."/>
            <person name="Magnuson J."/>
            <person name="Mondo S."/>
            <person name="Nolan M."/>
            <person name="Ohm R."/>
            <person name="Pangilinan J."/>
            <person name="Park H.-J."/>
            <person name="Ramirez L."/>
            <person name="Alfaro M."/>
            <person name="Sun H."/>
            <person name="Tritt A."/>
            <person name="Yoshinaga Y."/>
            <person name="Zwiers L.-H."/>
            <person name="Turgeon B."/>
            <person name="Goodwin S."/>
            <person name="Spatafora J."/>
            <person name="Crous P."/>
            <person name="Grigoriev I."/>
        </authorList>
    </citation>
    <scope>NUCLEOTIDE SEQUENCE</scope>
    <source>
        <strain evidence="5">ATCC 36951</strain>
    </source>
</reference>
<dbReference type="InterPro" id="IPR016461">
    <property type="entry name" value="COMT-like"/>
</dbReference>
<dbReference type="Pfam" id="PF00891">
    <property type="entry name" value="Methyltransf_2"/>
    <property type="match status" value="1"/>
</dbReference>
<keyword evidence="3" id="KW-0949">S-adenosyl-L-methionine</keyword>
<name>A0A6A6CPA6_ZASCE</name>
<dbReference type="PANTHER" id="PTHR43712:SF1">
    <property type="entry name" value="HYPOTHETICAL O-METHYLTRANSFERASE (EUROFUNG)-RELATED"/>
    <property type="match status" value="1"/>
</dbReference>
<keyword evidence="2" id="KW-0808">Transferase</keyword>
<proteinExistence type="predicted"/>
<keyword evidence="6" id="KW-1185">Reference proteome</keyword>
<dbReference type="Proteomes" id="UP000799537">
    <property type="component" value="Unassembled WGS sequence"/>
</dbReference>
<dbReference type="InterPro" id="IPR029063">
    <property type="entry name" value="SAM-dependent_MTases_sf"/>
</dbReference>
<evidence type="ECO:0000256" key="3">
    <source>
        <dbReference type="ARBA" id="ARBA00022691"/>
    </source>
</evidence>
<dbReference type="RefSeq" id="XP_033668478.1">
    <property type="nucleotide sequence ID" value="XM_033806314.1"/>
</dbReference>
<dbReference type="PANTHER" id="PTHR43712">
    <property type="entry name" value="PUTATIVE (AFU_ORTHOLOGUE AFUA_4G14580)-RELATED"/>
    <property type="match status" value="1"/>
</dbReference>
<feature type="domain" description="O-methyltransferase C-terminal" evidence="4">
    <location>
        <begin position="8"/>
        <end position="134"/>
    </location>
</feature>
<dbReference type="GeneID" id="54559586"/>
<evidence type="ECO:0000256" key="1">
    <source>
        <dbReference type="ARBA" id="ARBA00022603"/>
    </source>
</evidence>
<gene>
    <name evidence="5" type="ORF">M409DRAFT_22392</name>
</gene>
<dbReference type="Gene3D" id="3.40.50.150">
    <property type="entry name" value="Vaccinia Virus protein VP39"/>
    <property type="match status" value="1"/>
</dbReference>
<dbReference type="PROSITE" id="PS51683">
    <property type="entry name" value="SAM_OMT_II"/>
    <property type="match status" value="1"/>
</dbReference>
<evidence type="ECO:0000259" key="4">
    <source>
        <dbReference type="Pfam" id="PF00891"/>
    </source>
</evidence>